<reference evidence="6" key="1">
    <citation type="submission" date="2023-07" db="EMBL/GenBank/DDBJ databases">
        <title>30 novel species of actinomycetes from the DSMZ collection.</title>
        <authorList>
            <person name="Nouioui I."/>
        </authorList>
    </citation>
    <scope>NUCLEOTIDE SEQUENCE [LARGE SCALE GENOMIC DNA]</scope>
    <source>
        <strain evidence="6">DSM 44938</strain>
    </source>
</reference>
<dbReference type="EMBL" id="JAVREL010000027">
    <property type="protein sequence ID" value="MDT0347062.1"/>
    <property type="molecule type" value="Genomic_DNA"/>
</dbReference>
<keyword evidence="2" id="KW-0560">Oxidoreductase</keyword>
<dbReference type="Gene3D" id="3.40.605.10">
    <property type="entry name" value="Aldehyde Dehydrogenase, Chain A, domain 1"/>
    <property type="match status" value="1"/>
</dbReference>
<evidence type="ECO:0000256" key="2">
    <source>
        <dbReference type="ARBA" id="ARBA00023002"/>
    </source>
</evidence>
<protein>
    <submittedName>
        <fullName evidence="5">Aldehyde dehydrogenase</fullName>
    </submittedName>
</protein>
<keyword evidence="3" id="KW-0520">NAD</keyword>
<evidence type="ECO:0000313" key="5">
    <source>
        <dbReference type="EMBL" id="MDT0347062.1"/>
    </source>
</evidence>
<accession>A0ABU2MZH7</accession>
<evidence type="ECO:0000256" key="1">
    <source>
        <dbReference type="ARBA" id="ARBA00009986"/>
    </source>
</evidence>
<dbReference type="InterPro" id="IPR016163">
    <property type="entry name" value="Ald_DH_C"/>
</dbReference>
<comment type="caution">
    <text evidence="5">The sequence shown here is derived from an EMBL/GenBank/DDBJ whole genome shotgun (WGS) entry which is preliminary data.</text>
</comment>
<dbReference type="InterPro" id="IPR015590">
    <property type="entry name" value="Aldehyde_DH_dom"/>
</dbReference>
<dbReference type="PANTHER" id="PTHR42986">
    <property type="entry name" value="BENZALDEHYDE DEHYDROGENASE YFMT"/>
    <property type="match status" value="1"/>
</dbReference>
<dbReference type="SUPFAM" id="SSF53720">
    <property type="entry name" value="ALDH-like"/>
    <property type="match status" value="1"/>
</dbReference>
<evidence type="ECO:0000259" key="4">
    <source>
        <dbReference type="Pfam" id="PF00171"/>
    </source>
</evidence>
<evidence type="ECO:0000256" key="3">
    <source>
        <dbReference type="ARBA" id="ARBA00023027"/>
    </source>
</evidence>
<dbReference type="InterPro" id="IPR016161">
    <property type="entry name" value="Ald_DH/histidinol_DH"/>
</dbReference>
<gene>
    <name evidence="5" type="ORF">RM590_31435</name>
</gene>
<keyword evidence="6" id="KW-1185">Reference proteome</keyword>
<name>A0ABU2MZH7_9ACTN</name>
<organism evidence="5 6">
    <name type="scientific">Streptomyces litchfieldiae</name>
    <dbReference type="NCBI Taxonomy" id="3075543"/>
    <lineage>
        <taxon>Bacteria</taxon>
        <taxon>Bacillati</taxon>
        <taxon>Actinomycetota</taxon>
        <taxon>Actinomycetes</taxon>
        <taxon>Kitasatosporales</taxon>
        <taxon>Streptomycetaceae</taxon>
        <taxon>Streptomyces</taxon>
    </lineage>
</organism>
<sequence>MRSYPQYINGADRTGTGWTYTADADAFLADPRAVFRRKRRLERATSPADTALPTGEDARGITGRVALSAPEDIEDALAAAHRAREPWAAIGLDTRIELLNRTHRVLGEHRDELLDILMSEGHPRRLASWEIDGMLTGSGPEITSYYRAQAHQHFHTADHTITLIRKPDGVVCLSPPQNASTSNSALGIGALAAGNTLVVKAPRTSPLGVAYLYRDLIAPILDALGAPPGTLNIVSGPTQPILRQWIASPHVNDIMYFGDSDTGLQLGAQATAHGKKPILELAGNDGVVIWHDADLDRATHAIAECFYGSGQICMVPKYAIAHPAIADRLIDKLIRHCATLRPGYAADPGTLLTPVLKIDRFYETLTHARANGCGLLCGGQRVDIDGSPSATGPFLEPTLLRVPGLRHATTIPAVTEETFYPLMPVIVPGPDDAAPDLLSAVISFLNDNPYGLRNSLWTSDPGIIETFTQRTTNAGHLKINTSHIAFSPYLSTHGGTGRTGGPHGQLNYPHLSTTHLQGITQAHAVV</sequence>
<comment type="similarity">
    <text evidence="1">Belongs to the aldehyde dehydrogenase family.</text>
</comment>
<evidence type="ECO:0000313" key="6">
    <source>
        <dbReference type="Proteomes" id="UP001183246"/>
    </source>
</evidence>
<feature type="domain" description="Aldehyde dehydrogenase" evidence="4">
    <location>
        <begin position="62"/>
        <end position="500"/>
    </location>
</feature>
<dbReference type="Proteomes" id="UP001183246">
    <property type="component" value="Unassembled WGS sequence"/>
</dbReference>
<dbReference type="PANTHER" id="PTHR42986:SF1">
    <property type="entry name" value="BENZALDEHYDE DEHYDROGENASE YFMT"/>
    <property type="match status" value="1"/>
</dbReference>
<dbReference type="Gene3D" id="3.40.309.10">
    <property type="entry name" value="Aldehyde Dehydrogenase, Chain A, domain 2"/>
    <property type="match status" value="1"/>
</dbReference>
<dbReference type="Pfam" id="PF00171">
    <property type="entry name" value="Aldedh"/>
    <property type="match status" value="1"/>
</dbReference>
<dbReference type="RefSeq" id="WP_311708187.1">
    <property type="nucleotide sequence ID" value="NZ_JAVREL010000027.1"/>
</dbReference>
<dbReference type="InterPro" id="IPR016162">
    <property type="entry name" value="Ald_DH_N"/>
</dbReference>
<proteinExistence type="inferred from homology"/>